<feature type="compositionally biased region" description="Low complexity" evidence="5">
    <location>
        <begin position="119"/>
        <end position="141"/>
    </location>
</feature>
<sequence length="532" mass="56504">MRESCLPLEDCPVREHPLTAISVSLAQILLTAIPQSLRQIAATNLPAISSILWEEFLDDKRPEWFESLPGDIQDYLIRQFGPQSAWPTDPATNSGASAPETATATATATETDDSLTEISSAMSATSGTSRASSPSRSSDTTGFVTSVQSASTGSAETPSTGSTDVVSSSSSSSTSPTDESSSSSTSVPEAPPAGLSQGQKIGIGIGVPLAVLGAAALAFGCCLLCRRRRRGKSDGSIPPSSPGFIPRFAFQEKSTENVDHRTPLNPHNDHAARDRAYMNWDEDGIDPTDTAYRPHGMDNVINNGGVMSNDPKPIMAPALYHTHSSNRARGKRTSYQSLHSVAEVSEPDDLGSPIVGHHRSSLPRASPPRNLIPPPVPAAAQIRRKPVPMSPTETSPAAATTPQNPFFRNVMVNHDSSSSSGSGLGMSGSSGFNSSHDSGLGNDTDVTSPTSPASDATPENPFRNECSYVEDYGPEYQGGYVDVDDGLYGGHTSLARYPAPRQGSRTEWPLRNTVGKSHRRNKSPLWDRVYEN</sequence>
<feature type="region of interest" description="Disordered" evidence="5">
    <location>
        <begin position="83"/>
        <end position="193"/>
    </location>
</feature>
<evidence type="ECO:0008006" key="9">
    <source>
        <dbReference type="Google" id="ProtNLM"/>
    </source>
</evidence>
<dbReference type="PANTHER" id="PTHR15549:SF6">
    <property type="entry name" value="MID2 DOMAIN-CONTAINING PROTEIN"/>
    <property type="match status" value="1"/>
</dbReference>
<name>A0A2T2N6R4_CORCC</name>
<dbReference type="AlphaFoldDB" id="A0A2T2N6R4"/>
<keyword evidence="2 6" id="KW-0812">Transmembrane</keyword>
<gene>
    <name evidence="7" type="ORF">BS50DRAFT_578546</name>
</gene>
<dbReference type="GO" id="GO:0071944">
    <property type="term" value="C:cell periphery"/>
    <property type="evidence" value="ECO:0007669"/>
    <property type="project" value="UniProtKB-ARBA"/>
</dbReference>
<feature type="compositionally biased region" description="Low complexity" evidence="5">
    <location>
        <begin position="429"/>
        <end position="439"/>
    </location>
</feature>
<feature type="region of interest" description="Disordered" evidence="5">
    <location>
        <begin position="412"/>
        <end position="462"/>
    </location>
</feature>
<dbReference type="Proteomes" id="UP000240883">
    <property type="component" value="Unassembled WGS sequence"/>
</dbReference>
<comment type="subcellular location">
    <subcellularLocation>
        <location evidence="1">Membrane</location>
        <topology evidence="1">Single-pass membrane protein</topology>
    </subcellularLocation>
</comment>
<evidence type="ECO:0000256" key="2">
    <source>
        <dbReference type="ARBA" id="ARBA00022692"/>
    </source>
</evidence>
<evidence type="ECO:0000313" key="8">
    <source>
        <dbReference type="Proteomes" id="UP000240883"/>
    </source>
</evidence>
<dbReference type="PANTHER" id="PTHR15549">
    <property type="entry name" value="PAIRED IMMUNOGLOBULIN-LIKE TYPE 2 RECEPTOR"/>
    <property type="match status" value="1"/>
</dbReference>
<feature type="compositionally biased region" description="Low complexity" evidence="5">
    <location>
        <begin position="96"/>
        <end position="109"/>
    </location>
</feature>
<dbReference type="InterPro" id="IPR051694">
    <property type="entry name" value="Immunoregulatory_rcpt-like"/>
</dbReference>
<feature type="compositionally biased region" description="Polar residues" evidence="5">
    <location>
        <begin position="142"/>
        <end position="156"/>
    </location>
</feature>
<dbReference type="EMBL" id="KZ678145">
    <property type="protein sequence ID" value="PSN61142.1"/>
    <property type="molecule type" value="Genomic_DNA"/>
</dbReference>
<feature type="compositionally biased region" description="Polar residues" evidence="5">
    <location>
        <begin position="83"/>
        <end position="95"/>
    </location>
</feature>
<evidence type="ECO:0000313" key="7">
    <source>
        <dbReference type="EMBL" id="PSN61142.1"/>
    </source>
</evidence>
<feature type="compositionally biased region" description="Polar residues" evidence="5">
    <location>
        <begin position="444"/>
        <end position="454"/>
    </location>
</feature>
<evidence type="ECO:0000256" key="5">
    <source>
        <dbReference type="SAM" id="MobiDB-lite"/>
    </source>
</evidence>
<dbReference type="OrthoDB" id="5419608at2759"/>
<evidence type="ECO:0000256" key="4">
    <source>
        <dbReference type="ARBA" id="ARBA00023136"/>
    </source>
</evidence>
<feature type="compositionally biased region" description="Low complexity" evidence="5">
    <location>
        <begin position="157"/>
        <end position="188"/>
    </location>
</feature>
<evidence type="ECO:0000256" key="1">
    <source>
        <dbReference type="ARBA" id="ARBA00004167"/>
    </source>
</evidence>
<keyword evidence="8" id="KW-1185">Reference proteome</keyword>
<feature type="region of interest" description="Disordered" evidence="5">
    <location>
        <begin position="492"/>
        <end position="532"/>
    </location>
</feature>
<evidence type="ECO:0000256" key="6">
    <source>
        <dbReference type="SAM" id="Phobius"/>
    </source>
</evidence>
<accession>A0A2T2N6R4</accession>
<protein>
    <recommendedName>
        <fullName evidence="9">Mid2 domain-containing protein</fullName>
    </recommendedName>
</protein>
<keyword evidence="4 6" id="KW-0472">Membrane</keyword>
<evidence type="ECO:0000256" key="3">
    <source>
        <dbReference type="ARBA" id="ARBA00022989"/>
    </source>
</evidence>
<dbReference type="GO" id="GO:0016020">
    <property type="term" value="C:membrane"/>
    <property type="evidence" value="ECO:0007669"/>
    <property type="project" value="UniProtKB-SubCell"/>
</dbReference>
<feature type="transmembrane region" description="Helical" evidence="6">
    <location>
        <begin position="201"/>
        <end position="225"/>
    </location>
</feature>
<keyword evidence="3 6" id="KW-1133">Transmembrane helix</keyword>
<reference evidence="7 8" key="1">
    <citation type="journal article" date="2018" name="Front. Microbiol.">
        <title>Genome-Wide Analysis of Corynespora cassiicola Leaf Fall Disease Putative Effectors.</title>
        <authorList>
            <person name="Lopez D."/>
            <person name="Ribeiro S."/>
            <person name="Label P."/>
            <person name="Fumanal B."/>
            <person name="Venisse J.S."/>
            <person name="Kohler A."/>
            <person name="de Oliveira R.R."/>
            <person name="Labutti K."/>
            <person name="Lipzen A."/>
            <person name="Lail K."/>
            <person name="Bauer D."/>
            <person name="Ohm R.A."/>
            <person name="Barry K.W."/>
            <person name="Spatafora J."/>
            <person name="Grigoriev I.V."/>
            <person name="Martin F.M."/>
            <person name="Pujade-Renaud V."/>
        </authorList>
    </citation>
    <scope>NUCLEOTIDE SEQUENCE [LARGE SCALE GENOMIC DNA]</scope>
    <source>
        <strain evidence="7 8">Philippines</strain>
    </source>
</reference>
<organism evidence="7 8">
    <name type="scientific">Corynespora cassiicola Philippines</name>
    <dbReference type="NCBI Taxonomy" id="1448308"/>
    <lineage>
        <taxon>Eukaryota</taxon>
        <taxon>Fungi</taxon>
        <taxon>Dikarya</taxon>
        <taxon>Ascomycota</taxon>
        <taxon>Pezizomycotina</taxon>
        <taxon>Dothideomycetes</taxon>
        <taxon>Pleosporomycetidae</taxon>
        <taxon>Pleosporales</taxon>
        <taxon>Corynesporascaceae</taxon>
        <taxon>Corynespora</taxon>
    </lineage>
</organism>
<proteinExistence type="predicted"/>